<feature type="transmembrane region" description="Helical" evidence="1">
    <location>
        <begin position="90"/>
        <end position="111"/>
    </location>
</feature>
<dbReference type="PATRIC" id="fig|1609559.3.peg.1704"/>
<protein>
    <submittedName>
        <fullName evidence="2">Uncharacterized protein</fullName>
    </submittedName>
</protein>
<keyword evidence="1" id="KW-0812">Transmembrane</keyword>
<evidence type="ECO:0000313" key="2">
    <source>
        <dbReference type="EMBL" id="AMM54454.1"/>
    </source>
</evidence>
<dbReference type="EMBL" id="CP010835">
    <property type="protein sequence ID" value="AMM54454.1"/>
    <property type="molecule type" value="Genomic_DNA"/>
</dbReference>
<keyword evidence="1" id="KW-1133">Transmembrane helix</keyword>
<dbReference type="KEGG" id="pyc:TQ32_08145"/>
<reference evidence="3" key="1">
    <citation type="submission" date="2015-02" db="EMBL/GenBank/DDBJ databases">
        <title>Pyrococcus kukulkanii sp. nov., a novel hyperthermophilic archaeon isolated from a deep-sea hydrothermal vent at the Guaymas Basin.</title>
        <authorList>
            <person name="Oger P.M."/>
            <person name="Callac N."/>
            <person name="Jebbar M."/>
            <person name="Godfroy A."/>
        </authorList>
    </citation>
    <scope>NUCLEOTIDE SEQUENCE [LARGE SCALE GENOMIC DNA]</scope>
    <source>
        <strain evidence="3">NCB100</strain>
    </source>
</reference>
<feature type="transmembrane region" description="Helical" evidence="1">
    <location>
        <begin position="12"/>
        <end position="44"/>
    </location>
</feature>
<dbReference type="OrthoDB" id="86223at2157"/>
<keyword evidence="1" id="KW-0472">Membrane</keyword>
<dbReference type="AlphaFoldDB" id="A0A127BAU7"/>
<reference evidence="2 3" key="2">
    <citation type="journal article" date="2016" name="Int. J. Syst. Evol. Microbiol.">
        <title>Pyrococcus kukulkanii sp. nov., a hyperthermophilic, piezophilic archaeon isolated from a deep-sea hydrothermal vent.</title>
        <authorList>
            <person name="Callac N."/>
            <person name="Oger P."/>
            <person name="Lesongeur F."/>
            <person name="Rattray J.E."/>
            <person name="Vannier P."/>
            <person name="Michoud G."/>
            <person name="Beauverger M."/>
            <person name="Gayet N."/>
            <person name="Rouxel O."/>
            <person name="Jebbar M."/>
            <person name="Godfroy A."/>
        </authorList>
    </citation>
    <scope>NUCLEOTIDE SEQUENCE [LARGE SCALE GENOMIC DNA]</scope>
    <source>
        <strain evidence="2 3">NCB100</strain>
    </source>
</reference>
<dbReference type="Proteomes" id="UP000070587">
    <property type="component" value="Chromosome"/>
</dbReference>
<feature type="transmembrane region" description="Helical" evidence="1">
    <location>
        <begin position="178"/>
        <end position="199"/>
    </location>
</feature>
<organism evidence="2 3">
    <name type="scientific">Pyrococcus kukulkanii</name>
    <dbReference type="NCBI Taxonomy" id="1609559"/>
    <lineage>
        <taxon>Archaea</taxon>
        <taxon>Methanobacteriati</taxon>
        <taxon>Methanobacteriota</taxon>
        <taxon>Thermococci</taxon>
        <taxon>Thermococcales</taxon>
        <taxon>Thermococcaceae</taxon>
        <taxon>Pyrococcus</taxon>
    </lineage>
</organism>
<dbReference type="RefSeq" id="WP_068323333.1">
    <property type="nucleotide sequence ID" value="NZ_CP010835.1"/>
</dbReference>
<dbReference type="GeneID" id="28491801"/>
<feature type="transmembrane region" description="Helical" evidence="1">
    <location>
        <begin position="131"/>
        <end position="157"/>
    </location>
</feature>
<evidence type="ECO:0000313" key="3">
    <source>
        <dbReference type="Proteomes" id="UP000070587"/>
    </source>
</evidence>
<name>A0A127BAU7_9EURY</name>
<accession>A0A127BAU7</accession>
<evidence type="ECO:0000256" key="1">
    <source>
        <dbReference type="SAM" id="Phobius"/>
    </source>
</evidence>
<feature type="transmembrane region" description="Helical" evidence="1">
    <location>
        <begin position="56"/>
        <end position="78"/>
    </location>
</feature>
<gene>
    <name evidence="2" type="ORF">TQ32_08145</name>
</gene>
<sequence length="287" mass="32509">MERRTLAKNAKSLLYWGSILSLFSLIPIIGSLLGLIGVILYFVGLYEWKDVDDRPFTLGIVQLILGLFYVVLLIIGMESGFFSTLSFSKAFYIGLLYTYPLTAIVTMLTRYQVQYFYEATEEESFLTAKKLYLVGILTFPFIVGIFIGFAGRIFEIIGYSHMTDTPKVLKGREFGIDIRQMGAIFAYALVLSLLIIHVMTPRYDITLRKGKVEVFIKKGEVYDVKVVYHGRCWGSCIKEISVDGKVVYWGNSYSYVNEKQIVTLKISANSSMLTINAQDGVYTFSLS</sequence>
<proteinExistence type="predicted"/>